<dbReference type="CDD" id="cd14752">
    <property type="entry name" value="GH31_N"/>
    <property type="match status" value="1"/>
</dbReference>
<reference evidence="2 3" key="1">
    <citation type="submission" date="2017-11" db="EMBL/GenBank/DDBJ databases">
        <title>De-novo sequencing of pomegranate (Punica granatum L.) genome.</title>
        <authorList>
            <person name="Akparov Z."/>
            <person name="Amiraslanov A."/>
            <person name="Hajiyeva S."/>
            <person name="Abbasov M."/>
            <person name="Kaur K."/>
            <person name="Hamwieh A."/>
            <person name="Solovyev V."/>
            <person name="Salamov A."/>
            <person name="Braich B."/>
            <person name="Kosarev P."/>
            <person name="Mahmoud A."/>
            <person name="Hajiyev E."/>
            <person name="Babayeva S."/>
            <person name="Izzatullayeva V."/>
            <person name="Mammadov A."/>
            <person name="Mammadov A."/>
            <person name="Sharifova S."/>
            <person name="Ojaghi J."/>
            <person name="Eynullazada K."/>
            <person name="Bayramov B."/>
            <person name="Abdulazimova A."/>
            <person name="Shahmuradov I."/>
        </authorList>
    </citation>
    <scope>NUCLEOTIDE SEQUENCE [LARGE SCALE GENOMIC DNA]</scope>
    <source>
        <strain evidence="3">cv. AG2017</strain>
        <tissue evidence="2">Leaf</tissue>
    </source>
</reference>
<evidence type="ECO:0000259" key="1">
    <source>
        <dbReference type="Pfam" id="PF13802"/>
    </source>
</evidence>
<dbReference type="GO" id="GO:0005975">
    <property type="term" value="P:carbohydrate metabolic process"/>
    <property type="evidence" value="ECO:0007669"/>
    <property type="project" value="InterPro"/>
</dbReference>
<dbReference type="GO" id="GO:0030246">
    <property type="term" value="F:carbohydrate binding"/>
    <property type="evidence" value="ECO:0007669"/>
    <property type="project" value="InterPro"/>
</dbReference>
<dbReference type="SUPFAM" id="SSF74650">
    <property type="entry name" value="Galactose mutarotase-like"/>
    <property type="match status" value="1"/>
</dbReference>
<dbReference type="STRING" id="22663.A0A2I0HKT6"/>
<dbReference type="GO" id="GO:0003824">
    <property type="term" value="F:catalytic activity"/>
    <property type="evidence" value="ECO:0007669"/>
    <property type="project" value="InterPro"/>
</dbReference>
<dbReference type="AlphaFoldDB" id="A0A2I0HKT6"/>
<protein>
    <recommendedName>
        <fullName evidence="1">Glycoside hydrolase family 31 N-terminal domain-containing protein</fullName>
    </recommendedName>
</protein>
<organism evidence="2 3">
    <name type="scientific">Punica granatum</name>
    <name type="common">Pomegranate</name>
    <dbReference type="NCBI Taxonomy" id="22663"/>
    <lineage>
        <taxon>Eukaryota</taxon>
        <taxon>Viridiplantae</taxon>
        <taxon>Streptophyta</taxon>
        <taxon>Embryophyta</taxon>
        <taxon>Tracheophyta</taxon>
        <taxon>Spermatophyta</taxon>
        <taxon>Magnoliopsida</taxon>
        <taxon>eudicotyledons</taxon>
        <taxon>Gunneridae</taxon>
        <taxon>Pentapetalae</taxon>
        <taxon>rosids</taxon>
        <taxon>malvids</taxon>
        <taxon>Myrtales</taxon>
        <taxon>Lythraceae</taxon>
        <taxon>Punica</taxon>
    </lineage>
</organism>
<dbReference type="Pfam" id="PF13802">
    <property type="entry name" value="Gal_mutarotas_2"/>
    <property type="match status" value="1"/>
</dbReference>
<dbReference type="Gene3D" id="2.60.40.1760">
    <property type="entry name" value="glycosyl hydrolase (family 31)"/>
    <property type="match status" value="1"/>
</dbReference>
<dbReference type="InterPro" id="IPR011013">
    <property type="entry name" value="Gal_mutarotase_sf_dom"/>
</dbReference>
<dbReference type="Proteomes" id="UP000233551">
    <property type="component" value="Unassembled WGS sequence"/>
</dbReference>
<feature type="domain" description="Glycoside hydrolase family 31 N-terminal" evidence="1">
    <location>
        <begin position="56"/>
        <end position="105"/>
    </location>
</feature>
<proteinExistence type="predicted"/>
<accession>A0A2I0HKT6</accession>
<dbReference type="EMBL" id="PGOL01007842">
    <property type="protein sequence ID" value="PKI32298.1"/>
    <property type="molecule type" value="Genomic_DNA"/>
</dbReference>
<evidence type="ECO:0000313" key="2">
    <source>
        <dbReference type="EMBL" id="PKI32298.1"/>
    </source>
</evidence>
<comment type="caution">
    <text evidence="2">The sequence shown here is derived from an EMBL/GenBank/DDBJ whole genome shotgun (WGS) entry which is preliminary data.</text>
</comment>
<name>A0A2I0HKT6_PUNGR</name>
<dbReference type="InterPro" id="IPR025887">
    <property type="entry name" value="Glyco_hydro_31_N_dom"/>
</dbReference>
<evidence type="ECO:0000313" key="3">
    <source>
        <dbReference type="Proteomes" id="UP000233551"/>
    </source>
</evidence>
<sequence length="146" mass="16336">MRKGWSQSGGSELSSIVHLSDCYEAVLRHDPFEVYVLEKSSGDKPTHGLGINHFEPYRLFNLDVFEYIPDSPFGIYGSIPFMLSHGKLRLTSGFFWLNAADMQIDVLGEDSGISLPSSGNRIDKFWMSEGGLWTLSSLWALGPRMS</sequence>
<gene>
    <name evidence="2" type="ORF">CRG98_047311</name>
</gene>
<keyword evidence="3" id="KW-1185">Reference proteome</keyword>